<evidence type="ECO:0000313" key="1">
    <source>
        <dbReference type="EMBL" id="GBP49575.1"/>
    </source>
</evidence>
<comment type="caution">
    <text evidence="1">The sequence shown here is derived from an EMBL/GenBank/DDBJ whole genome shotgun (WGS) entry which is preliminary data.</text>
</comment>
<evidence type="ECO:0000313" key="2">
    <source>
        <dbReference type="Proteomes" id="UP000299102"/>
    </source>
</evidence>
<keyword evidence="2" id="KW-1185">Reference proteome</keyword>
<name>A0A4C1WHI3_EUMVA</name>
<protein>
    <submittedName>
        <fullName evidence="1">Uncharacterized protein</fullName>
    </submittedName>
</protein>
<sequence length="120" mass="13740">MTINHIFCACISEATSTHLFDYTAVGQIAVIRQSGRSRSAAAPSTSVELASLRTDIAVRRTRVLYELHQFFSLRPTYVTVTVAGRDVRRARYFCRSFAQFMKKADMRVHMLIRRILVKLL</sequence>
<dbReference type="EMBL" id="BGZK01000548">
    <property type="protein sequence ID" value="GBP49575.1"/>
    <property type="molecule type" value="Genomic_DNA"/>
</dbReference>
<reference evidence="1 2" key="1">
    <citation type="journal article" date="2019" name="Commun. Biol.">
        <title>The bagworm genome reveals a unique fibroin gene that provides high tensile strength.</title>
        <authorList>
            <person name="Kono N."/>
            <person name="Nakamura H."/>
            <person name="Ohtoshi R."/>
            <person name="Tomita M."/>
            <person name="Numata K."/>
            <person name="Arakawa K."/>
        </authorList>
    </citation>
    <scope>NUCLEOTIDE SEQUENCE [LARGE SCALE GENOMIC DNA]</scope>
</reference>
<gene>
    <name evidence="1" type="ORF">EVAR_97871_1</name>
</gene>
<organism evidence="1 2">
    <name type="scientific">Eumeta variegata</name>
    <name type="common">Bagworm moth</name>
    <name type="synonym">Eumeta japonica</name>
    <dbReference type="NCBI Taxonomy" id="151549"/>
    <lineage>
        <taxon>Eukaryota</taxon>
        <taxon>Metazoa</taxon>
        <taxon>Ecdysozoa</taxon>
        <taxon>Arthropoda</taxon>
        <taxon>Hexapoda</taxon>
        <taxon>Insecta</taxon>
        <taxon>Pterygota</taxon>
        <taxon>Neoptera</taxon>
        <taxon>Endopterygota</taxon>
        <taxon>Lepidoptera</taxon>
        <taxon>Glossata</taxon>
        <taxon>Ditrysia</taxon>
        <taxon>Tineoidea</taxon>
        <taxon>Psychidae</taxon>
        <taxon>Oiketicinae</taxon>
        <taxon>Eumeta</taxon>
    </lineage>
</organism>
<dbReference type="AlphaFoldDB" id="A0A4C1WHI3"/>
<proteinExistence type="predicted"/>
<dbReference type="Proteomes" id="UP000299102">
    <property type="component" value="Unassembled WGS sequence"/>
</dbReference>
<accession>A0A4C1WHI3</accession>